<evidence type="ECO:0000256" key="3">
    <source>
        <dbReference type="ARBA" id="ARBA00022946"/>
    </source>
</evidence>
<evidence type="ECO:0000256" key="1">
    <source>
        <dbReference type="ARBA" id="ARBA00007692"/>
    </source>
</evidence>
<protein>
    <submittedName>
        <fullName evidence="4">Mitochodrial transcription termination factor-related</fullName>
    </submittedName>
</protein>
<keyword evidence="2" id="KW-0804">Transcription</keyword>
<dbReference type="InParanoid" id="A0A200QVW1"/>
<name>A0A200QVW1_MACCD</name>
<evidence type="ECO:0000313" key="5">
    <source>
        <dbReference type="Proteomes" id="UP000195402"/>
    </source>
</evidence>
<dbReference type="FunCoup" id="A0A200QVW1">
    <property type="interactions" value="1186"/>
</dbReference>
<dbReference type="PANTHER" id="PTHR13068:SF23">
    <property type="entry name" value="TRANSCRIPTION TERMINATION FACTOR MTERF15, MITOCHONDRIAL"/>
    <property type="match status" value="1"/>
</dbReference>
<sequence>MAIRVLSRLTFNRWVSSFHQNPVNPSKKVRSISRNPNPPGKICTEFGDRSQYRQLISFANILQRYGFPSSQIHDFLRKNQFLLSFSLVDVEKSLGILLSFKLSQKSIVSILSACPGILELGFLKKWEVGFSELGFSTVSPLLIQSVLEHCKKFQLDPIDLCKSIQVLKDVGFSDKTVTRVLEEFPRVIRMKPHDIDPKIDFFKRIGIQCDEIDQIFRSSPVIIGFSIEDRLKPLFKEFEDLGFTANEVRREIIRDPKILTMELGELSRCLDLLKDLKCRMPIQLKISSMGAFGAAMEVKLRVDCLCKHGLIRREAFKVLWKEPRLIIYELEEIEKKIEFLIQRMGFSINCLIEVPEYLGVNFDKQIVPRYNVIEYLRWKGGLGREVGLKGLIKPSRLKFYNLYVKPYPECENIYGRFSRLVEVKPRHPPGLWKLFKPPSYPDSKEDLRNIKLFMDCGSCSTQRQEFQEDSEI</sequence>
<gene>
    <name evidence="4" type="ORF">BVC80_1813g21</name>
</gene>
<dbReference type="Gene3D" id="1.25.70.10">
    <property type="entry name" value="Transcription termination factor 3, mitochondrial"/>
    <property type="match status" value="2"/>
</dbReference>
<dbReference type="SMART" id="SM00733">
    <property type="entry name" value="Mterf"/>
    <property type="match status" value="6"/>
</dbReference>
<comment type="similarity">
    <text evidence="1">Belongs to the mTERF family.</text>
</comment>
<dbReference type="Pfam" id="PF02536">
    <property type="entry name" value="mTERF"/>
    <property type="match status" value="2"/>
</dbReference>
<dbReference type="STRING" id="56857.A0A200QVW1"/>
<evidence type="ECO:0000256" key="2">
    <source>
        <dbReference type="ARBA" id="ARBA00022472"/>
    </source>
</evidence>
<organism evidence="4 5">
    <name type="scientific">Macleaya cordata</name>
    <name type="common">Five-seeded plume-poppy</name>
    <name type="synonym">Bocconia cordata</name>
    <dbReference type="NCBI Taxonomy" id="56857"/>
    <lineage>
        <taxon>Eukaryota</taxon>
        <taxon>Viridiplantae</taxon>
        <taxon>Streptophyta</taxon>
        <taxon>Embryophyta</taxon>
        <taxon>Tracheophyta</taxon>
        <taxon>Spermatophyta</taxon>
        <taxon>Magnoliopsida</taxon>
        <taxon>Ranunculales</taxon>
        <taxon>Papaveraceae</taxon>
        <taxon>Papaveroideae</taxon>
        <taxon>Macleaya</taxon>
    </lineage>
</organism>
<dbReference type="EMBL" id="MVGT01001028">
    <property type="protein sequence ID" value="OVA14592.1"/>
    <property type="molecule type" value="Genomic_DNA"/>
</dbReference>
<dbReference type="InterPro" id="IPR003690">
    <property type="entry name" value="MTERF"/>
</dbReference>
<dbReference type="GO" id="GO:0006353">
    <property type="term" value="P:DNA-templated transcription termination"/>
    <property type="evidence" value="ECO:0007669"/>
    <property type="project" value="UniProtKB-KW"/>
</dbReference>
<dbReference type="GO" id="GO:0003676">
    <property type="term" value="F:nucleic acid binding"/>
    <property type="evidence" value="ECO:0007669"/>
    <property type="project" value="InterPro"/>
</dbReference>
<dbReference type="OrthoDB" id="637682at2759"/>
<dbReference type="Proteomes" id="UP000195402">
    <property type="component" value="Unassembled WGS sequence"/>
</dbReference>
<keyword evidence="2" id="KW-0805">Transcription regulation</keyword>
<reference evidence="4 5" key="1">
    <citation type="journal article" date="2017" name="Mol. Plant">
        <title>The Genome of Medicinal Plant Macleaya cordata Provides New Insights into Benzylisoquinoline Alkaloids Metabolism.</title>
        <authorList>
            <person name="Liu X."/>
            <person name="Liu Y."/>
            <person name="Huang P."/>
            <person name="Ma Y."/>
            <person name="Qing Z."/>
            <person name="Tang Q."/>
            <person name="Cao H."/>
            <person name="Cheng P."/>
            <person name="Zheng Y."/>
            <person name="Yuan Z."/>
            <person name="Zhou Y."/>
            <person name="Liu J."/>
            <person name="Tang Z."/>
            <person name="Zhuo Y."/>
            <person name="Zhang Y."/>
            <person name="Yu L."/>
            <person name="Huang J."/>
            <person name="Yang P."/>
            <person name="Peng Q."/>
            <person name="Zhang J."/>
            <person name="Jiang W."/>
            <person name="Zhang Z."/>
            <person name="Lin K."/>
            <person name="Ro D.K."/>
            <person name="Chen X."/>
            <person name="Xiong X."/>
            <person name="Shang Y."/>
            <person name="Huang S."/>
            <person name="Zeng J."/>
        </authorList>
    </citation>
    <scope>NUCLEOTIDE SEQUENCE [LARGE SCALE GENOMIC DNA]</scope>
    <source>
        <strain evidence="5">cv. BLH2017</strain>
        <tissue evidence="4">Root</tissue>
    </source>
</reference>
<accession>A0A200QVW1</accession>
<keyword evidence="5" id="KW-1185">Reference proteome</keyword>
<proteinExistence type="inferred from homology"/>
<keyword evidence="2" id="KW-0806">Transcription termination</keyword>
<comment type="caution">
    <text evidence="4">The sequence shown here is derived from an EMBL/GenBank/DDBJ whole genome shotgun (WGS) entry which is preliminary data.</text>
</comment>
<dbReference type="InterPro" id="IPR038538">
    <property type="entry name" value="MTERF_sf"/>
</dbReference>
<keyword evidence="3" id="KW-0809">Transit peptide</keyword>
<dbReference type="OMA" id="LCKYGLI"/>
<dbReference type="PANTHER" id="PTHR13068">
    <property type="entry name" value="CGI-12 PROTEIN-RELATED"/>
    <property type="match status" value="1"/>
</dbReference>
<dbReference type="AlphaFoldDB" id="A0A200QVW1"/>
<evidence type="ECO:0000313" key="4">
    <source>
        <dbReference type="EMBL" id="OVA14592.1"/>
    </source>
</evidence>